<dbReference type="AlphaFoldDB" id="A0A4U8Q1A0"/>
<dbReference type="EMBL" id="QGQD01000096">
    <property type="protein sequence ID" value="TLC98440.1"/>
    <property type="molecule type" value="Genomic_DNA"/>
</dbReference>
<name>A0A4U8Q1A0_9FIRM</name>
<comment type="caution">
    <text evidence="1">The sequence shown here is derived from an EMBL/GenBank/DDBJ whole genome shotgun (WGS) entry which is preliminary data.</text>
</comment>
<accession>A0A4U8Q1A0</accession>
<proteinExistence type="predicted"/>
<sequence length="104" mass="12168">MLHQYALKDINNNLIADSAGNAIIPDCLNDIFIREWTALLNMDIKLQMEEVNEEIFNYDDSNGHYETLKPLELRVLKEILCDPENYIGKWVAEHDVPVEECRIY</sequence>
<protein>
    <submittedName>
        <fullName evidence="1">Uncharacterized protein</fullName>
    </submittedName>
</protein>
<keyword evidence="2" id="KW-1185">Reference proteome</keyword>
<evidence type="ECO:0000313" key="2">
    <source>
        <dbReference type="Proteomes" id="UP000306509"/>
    </source>
</evidence>
<organism evidence="1 2">
    <name type="scientific">Robinsoniella peoriensis</name>
    <dbReference type="NCBI Taxonomy" id="180332"/>
    <lineage>
        <taxon>Bacteria</taxon>
        <taxon>Bacillati</taxon>
        <taxon>Bacillota</taxon>
        <taxon>Clostridia</taxon>
        <taxon>Lachnospirales</taxon>
        <taxon>Lachnospiraceae</taxon>
        <taxon>Robinsoniella</taxon>
    </lineage>
</organism>
<dbReference type="Proteomes" id="UP000306509">
    <property type="component" value="Unassembled WGS sequence"/>
</dbReference>
<dbReference type="STRING" id="180332.GCA_000797495_05318"/>
<gene>
    <name evidence="1" type="ORF">DSM106044_04778</name>
</gene>
<evidence type="ECO:0000313" key="1">
    <source>
        <dbReference type="EMBL" id="TLC98440.1"/>
    </source>
</evidence>
<reference evidence="1 2" key="1">
    <citation type="journal article" date="2019" name="Anaerobe">
        <title>Detection of Robinsoniella peoriensis in multiple bone samples of a trauma patient.</title>
        <authorList>
            <person name="Schrottner P."/>
            <person name="Hartwich K."/>
            <person name="Bunk B."/>
            <person name="Schober I."/>
            <person name="Helbig S."/>
            <person name="Rudolph W.W."/>
            <person name="Gunzer F."/>
        </authorList>
    </citation>
    <scope>NUCLEOTIDE SEQUENCE [LARGE SCALE GENOMIC DNA]</scope>
    <source>
        <strain evidence="1 2">DSM 106044</strain>
    </source>
</reference>